<dbReference type="OrthoDB" id="61113at2759"/>
<dbReference type="SUPFAM" id="SSF55729">
    <property type="entry name" value="Acyl-CoA N-acyltransferases (Nat)"/>
    <property type="match status" value="1"/>
</dbReference>
<gene>
    <name evidence="2" type="ORF">EIP91_000751</name>
</gene>
<dbReference type="CDD" id="cd04301">
    <property type="entry name" value="NAT_SF"/>
    <property type="match status" value="1"/>
</dbReference>
<dbReference type="Gene3D" id="3.40.630.30">
    <property type="match status" value="1"/>
</dbReference>
<comment type="caution">
    <text evidence="2">The sequence shown here is derived from an EMBL/GenBank/DDBJ whole genome shotgun (WGS) entry which is preliminary data.</text>
</comment>
<keyword evidence="3" id="KW-1185">Reference proteome</keyword>
<dbReference type="InterPro" id="IPR016181">
    <property type="entry name" value="Acyl_CoA_acyltransferase"/>
</dbReference>
<dbReference type="Pfam" id="PF13508">
    <property type="entry name" value="Acetyltransf_7"/>
    <property type="match status" value="1"/>
</dbReference>
<accession>A0A4R0RII9</accession>
<dbReference type="AlphaFoldDB" id="A0A4R0RII9"/>
<evidence type="ECO:0000313" key="3">
    <source>
        <dbReference type="Proteomes" id="UP000292702"/>
    </source>
</evidence>
<reference evidence="2 3" key="1">
    <citation type="submission" date="2018-11" db="EMBL/GenBank/DDBJ databases">
        <title>Genome assembly of Steccherinum ochraceum LE-BIN_3174, the white-rot fungus of the Steccherinaceae family (The Residual Polyporoid clade, Polyporales, Basidiomycota).</title>
        <authorList>
            <person name="Fedorova T.V."/>
            <person name="Glazunova O.A."/>
            <person name="Landesman E.O."/>
            <person name="Moiseenko K.V."/>
            <person name="Psurtseva N.V."/>
            <person name="Savinova O.S."/>
            <person name="Shakhova N.V."/>
            <person name="Tyazhelova T.V."/>
            <person name="Vasina D.V."/>
        </authorList>
    </citation>
    <scope>NUCLEOTIDE SEQUENCE [LARGE SCALE GENOMIC DNA]</scope>
    <source>
        <strain evidence="2 3">LE-BIN_3174</strain>
    </source>
</reference>
<dbReference type="GO" id="GO:0016747">
    <property type="term" value="F:acyltransferase activity, transferring groups other than amino-acyl groups"/>
    <property type="evidence" value="ECO:0007669"/>
    <property type="project" value="InterPro"/>
</dbReference>
<dbReference type="EMBL" id="RWJN01000117">
    <property type="protein sequence ID" value="TCD66912.1"/>
    <property type="molecule type" value="Genomic_DNA"/>
</dbReference>
<organism evidence="2 3">
    <name type="scientific">Steccherinum ochraceum</name>
    <dbReference type="NCBI Taxonomy" id="92696"/>
    <lineage>
        <taxon>Eukaryota</taxon>
        <taxon>Fungi</taxon>
        <taxon>Dikarya</taxon>
        <taxon>Basidiomycota</taxon>
        <taxon>Agaricomycotina</taxon>
        <taxon>Agaricomycetes</taxon>
        <taxon>Polyporales</taxon>
        <taxon>Steccherinaceae</taxon>
        <taxon>Steccherinum</taxon>
    </lineage>
</organism>
<evidence type="ECO:0000259" key="1">
    <source>
        <dbReference type="Pfam" id="PF13508"/>
    </source>
</evidence>
<evidence type="ECO:0000313" key="2">
    <source>
        <dbReference type="EMBL" id="TCD66912.1"/>
    </source>
</evidence>
<name>A0A4R0RII9_9APHY</name>
<dbReference type="Proteomes" id="UP000292702">
    <property type="component" value="Unassembled WGS sequence"/>
</dbReference>
<protein>
    <recommendedName>
        <fullName evidence="1">N-acetyltransferase domain-containing protein</fullName>
    </recommendedName>
</protein>
<feature type="domain" description="N-acetyltransferase" evidence="1">
    <location>
        <begin position="136"/>
        <end position="191"/>
    </location>
</feature>
<proteinExistence type="predicted"/>
<sequence>MPRFIIRRITDPTESELDLLERIYHVSGKDDPINKLACGAQPYLLPEYYRALCRAGAAAGHLLVACHEYEHNIVGGVMCFGPGRGFMNDPYQRSLGFDEFVDKLNPEILEWWLDFLPQYVAVTSAIAGPGVKRTSWTLNGLAVDPNFRGRGAGRMLVEAAEALQARQDEGRLMFESTSNKHTELYKYWGYELLGQQVLPGRAGVDKMVLKVFSKDFNGSSES</sequence>
<dbReference type="InterPro" id="IPR000182">
    <property type="entry name" value="GNAT_dom"/>
</dbReference>